<organism evidence="2">
    <name type="scientific">Vitiosangium cumulatum</name>
    <dbReference type="NCBI Taxonomy" id="1867796"/>
    <lineage>
        <taxon>Bacteria</taxon>
        <taxon>Pseudomonadati</taxon>
        <taxon>Myxococcota</taxon>
        <taxon>Myxococcia</taxon>
        <taxon>Myxococcales</taxon>
        <taxon>Cystobacterineae</taxon>
        <taxon>Archangiaceae</taxon>
        <taxon>Vitiosangium</taxon>
    </lineage>
</organism>
<dbReference type="EMBL" id="MT520816">
    <property type="protein sequence ID" value="QKW93789.1"/>
    <property type="molecule type" value="Genomic_DNA"/>
</dbReference>
<protein>
    <submittedName>
        <fullName evidence="2">Uncharacterized protein</fullName>
    </submittedName>
</protein>
<proteinExistence type="predicted"/>
<evidence type="ECO:0000313" key="2">
    <source>
        <dbReference type="EMBL" id="QKW93789.1"/>
    </source>
</evidence>
<reference evidence="2" key="1">
    <citation type="journal article" date="2020" name="Molecules">
        <title>2-Hydroxysorangiadenosine: Structure and Biosynthesis of a Myxobacterial Sesquiterpene-Nucleoside.</title>
        <authorList>
            <person name="Okoth D.A."/>
            <person name="Hug J.J."/>
            <person name="Garcia R."/>
            <person name="Sproer C."/>
            <person name="Overmann J."/>
            <person name="Muller R."/>
        </authorList>
    </citation>
    <scope>NUCLEOTIDE SEQUENCE</scope>
    <source>
        <strain evidence="2">MCy10943</strain>
    </source>
</reference>
<dbReference type="AlphaFoldDB" id="A0A7D4XGU8"/>
<accession>A0A7D4XGU8</accession>
<feature type="region of interest" description="Disordered" evidence="1">
    <location>
        <begin position="224"/>
        <end position="245"/>
    </location>
</feature>
<sequence>MEGHEVSRLGELTLAWLLTRDEGKGARSDLSRALKPFAEHRWSASDWSQRLDETLTALEAGGLALRTARNGLELTAQGRTHAHAWLGVKRLPERTTWKKLKATHLLARVLELPPSNGNLARLGTADGMRAVLVQKQLGFESPGSRSLTQVRDALCWKQLGIDTDKPFTLAAVQAVLLARALQTSREAEPTQAMRQLAAKSVGAKRSDAESLRLAALRSWLVPTSEPVAPPPSVSTPSAPRNELATAPQPPLFEAEAPAPQEDLHAFAERVRQAAKSSASGRFGEDKIFISHVWRTLRDQLQGLDEQTFKNRLVEANRAQLLSLSRADLVEALDATDVADSETRYLGATFHFIAL</sequence>
<name>A0A7D4XGU8_9BACT</name>
<evidence type="ECO:0000256" key="1">
    <source>
        <dbReference type="SAM" id="MobiDB-lite"/>
    </source>
</evidence>